<dbReference type="Proteomes" id="UP000295709">
    <property type="component" value="Unassembled WGS sequence"/>
</dbReference>
<evidence type="ECO:0000313" key="4">
    <source>
        <dbReference type="EMBL" id="ROI00550.1"/>
    </source>
</evidence>
<feature type="transmembrane region" description="Helical" evidence="2">
    <location>
        <begin position="56"/>
        <end position="72"/>
    </location>
</feature>
<evidence type="ECO:0000256" key="2">
    <source>
        <dbReference type="SAM" id="Phobius"/>
    </source>
</evidence>
<reference evidence="4" key="1">
    <citation type="submission" date="2018-11" db="EMBL/GenBank/DDBJ databases">
        <title>Proposal to divide the Flavobacteriaceae and reorganize its genera based on Amino Acid Identity values calculated from whole genome sequences.</title>
        <authorList>
            <person name="Nicholson A.C."/>
            <person name="Gulvik C.A."/>
            <person name="Whitney A.M."/>
            <person name="Humrighouse B.W."/>
            <person name="Bell M."/>
            <person name="Holmes B."/>
            <person name="Steigerwalt A."/>
            <person name="Villarma A."/>
            <person name="Sheth M."/>
            <person name="Batra D."/>
            <person name="Pryor J."/>
            <person name="Bernardet J.-F."/>
            <person name="Hugo C."/>
            <person name="Kampfer P."/>
            <person name="Newman J."/>
            <person name="Mcquiston J.R."/>
        </authorList>
    </citation>
    <scope>NUCLEOTIDE SEQUENCE</scope>
    <source>
        <strain evidence="4">DSM 15235</strain>
    </source>
</reference>
<sequence length="78" mass="8558">MKKIVIASLIILSSSIFAQESSDDNQFVYQESSTKNTEEDVYPGNPGDPEPAPIDQYIPALVIMAVGIIVYAKRKKIA</sequence>
<keyword evidence="2" id="KW-0472">Membrane</keyword>
<keyword evidence="3" id="KW-0732">Signal</keyword>
<gene>
    <name evidence="5" type="ORF">BCF50_0238</name>
    <name evidence="4" type="ORF">EGI05_06615</name>
</gene>
<organism evidence="4 6">
    <name type="scientific">Chryseobacterium daecheongense</name>
    <dbReference type="NCBI Taxonomy" id="192389"/>
    <lineage>
        <taxon>Bacteria</taxon>
        <taxon>Pseudomonadati</taxon>
        <taxon>Bacteroidota</taxon>
        <taxon>Flavobacteriia</taxon>
        <taxon>Flavobacteriales</taxon>
        <taxon>Weeksellaceae</taxon>
        <taxon>Chryseobacterium group</taxon>
        <taxon>Chryseobacterium</taxon>
    </lineage>
</organism>
<dbReference type="EMBL" id="RJTX01000001">
    <property type="protein sequence ID" value="ROI00550.1"/>
    <property type="molecule type" value="Genomic_DNA"/>
</dbReference>
<evidence type="ECO:0000313" key="5">
    <source>
        <dbReference type="EMBL" id="TDX94471.1"/>
    </source>
</evidence>
<keyword evidence="2" id="KW-0812">Transmembrane</keyword>
<evidence type="ECO:0000256" key="3">
    <source>
        <dbReference type="SAM" id="SignalP"/>
    </source>
</evidence>
<dbReference type="RefSeq" id="WP_123262248.1">
    <property type="nucleotide sequence ID" value="NZ_RJTX01000001.1"/>
</dbReference>
<dbReference type="EMBL" id="SOQW01000001">
    <property type="protein sequence ID" value="TDX94471.1"/>
    <property type="molecule type" value="Genomic_DNA"/>
</dbReference>
<feature type="chain" id="PRO_5018130889" description="Signal peptidase" evidence="3">
    <location>
        <begin position="19"/>
        <end position="78"/>
    </location>
</feature>
<dbReference type="Proteomes" id="UP000269375">
    <property type="component" value="Unassembled WGS sequence"/>
</dbReference>
<reference evidence="5 7" key="2">
    <citation type="submission" date="2019-03" db="EMBL/GenBank/DDBJ databases">
        <title>Genomic Encyclopedia of Archaeal and Bacterial Type Strains, Phase II (KMG-II): from individual species to whole genera.</title>
        <authorList>
            <person name="Goeker M."/>
        </authorList>
    </citation>
    <scope>NUCLEOTIDE SEQUENCE [LARGE SCALE GENOMIC DNA]</scope>
    <source>
        <strain evidence="5 7">DSM 15235</strain>
    </source>
</reference>
<evidence type="ECO:0008006" key="8">
    <source>
        <dbReference type="Google" id="ProtNLM"/>
    </source>
</evidence>
<dbReference type="OrthoDB" id="1274851at2"/>
<evidence type="ECO:0000313" key="6">
    <source>
        <dbReference type="Proteomes" id="UP000269375"/>
    </source>
</evidence>
<protein>
    <recommendedName>
        <fullName evidence="8">Signal peptidase</fullName>
    </recommendedName>
</protein>
<dbReference type="AlphaFoldDB" id="A0A3N0W666"/>
<accession>A0A3N0W666</accession>
<feature type="signal peptide" evidence="3">
    <location>
        <begin position="1"/>
        <end position="18"/>
    </location>
</feature>
<feature type="region of interest" description="Disordered" evidence="1">
    <location>
        <begin position="27"/>
        <end position="49"/>
    </location>
</feature>
<name>A0A3N0W666_9FLAO</name>
<evidence type="ECO:0000256" key="1">
    <source>
        <dbReference type="SAM" id="MobiDB-lite"/>
    </source>
</evidence>
<evidence type="ECO:0000313" key="7">
    <source>
        <dbReference type="Proteomes" id="UP000295709"/>
    </source>
</evidence>
<keyword evidence="7" id="KW-1185">Reference proteome</keyword>
<proteinExistence type="predicted"/>
<keyword evidence="2" id="KW-1133">Transmembrane helix</keyword>
<comment type="caution">
    <text evidence="4">The sequence shown here is derived from an EMBL/GenBank/DDBJ whole genome shotgun (WGS) entry which is preliminary data.</text>
</comment>